<name>A0ABD6IH02_MESHY</name>
<gene>
    <name evidence="2" type="ORF">DR101_01255</name>
</gene>
<proteinExistence type="inferred from homology"/>
<dbReference type="RefSeq" id="WP_014582713.1">
    <property type="nucleotide sequence ID" value="NZ_CP016817.1"/>
</dbReference>
<dbReference type="InterPro" id="IPR043129">
    <property type="entry name" value="ATPase_NBD"/>
</dbReference>
<dbReference type="Gene3D" id="3.30.420.40">
    <property type="match status" value="1"/>
</dbReference>
<sequence>MKYYFLADVGGTHIKYALSTARAKFVFENKVKTDHKNIIKQLKELIKPYAEQLKAIGIASTGVVDNQRHKIVYAGNNLEVLKGTNFRLLAK</sequence>
<evidence type="ECO:0000313" key="3">
    <source>
        <dbReference type="Proteomes" id="UP001193384"/>
    </source>
</evidence>
<dbReference type="SUPFAM" id="SSF53067">
    <property type="entry name" value="Actin-like ATPase domain"/>
    <property type="match status" value="1"/>
</dbReference>
<dbReference type="EMBL" id="QQQW01000005">
    <property type="protein sequence ID" value="MXR43580.1"/>
    <property type="molecule type" value="Genomic_DNA"/>
</dbReference>
<evidence type="ECO:0000313" key="2">
    <source>
        <dbReference type="EMBL" id="MXR43580.1"/>
    </source>
</evidence>
<organism evidence="2 3">
    <name type="scientific">Mesomycoplasma hyorhinis</name>
    <name type="common">Mycoplasma hyorhinis</name>
    <dbReference type="NCBI Taxonomy" id="2100"/>
    <lineage>
        <taxon>Bacteria</taxon>
        <taxon>Bacillati</taxon>
        <taxon>Mycoplasmatota</taxon>
        <taxon>Mycoplasmoidales</taxon>
        <taxon>Metamycoplasmataceae</taxon>
        <taxon>Mesomycoplasma</taxon>
    </lineage>
</organism>
<dbReference type="Proteomes" id="UP001193384">
    <property type="component" value="Unassembled WGS sequence"/>
</dbReference>
<dbReference type="InterPro" id="IPR000600">
    <property type="entry name" value="ROK"/>
</dbReference>
<dbReference type="AlphaFoldDB" id="A0ABD6IH02"/>
<comment type="caution">
    <text evidence="2">The sequence shown here is derived from an EMBL/GenBank/DDBJ whole genome shotgun (WGS) entry which is preliminary data.</text>
</comment>
<accession>A0ABD6IH02</accession>
<protein>
    <submittedName>
        <fullName evidence="2">ROK family protein</fullName>
    </submittedName>
</protein>
<reference evidence="2 3" key="1">
    <citation type="submission" date="2018-07" db="EMBL/GenBank/DDBJ databases">
        <title>Genetic characterization of Mycoplasma hyopneumoniae, M. hyorhinis and M. flocculare isolates through whole genome sequencing analysis: comparative analysis of sequence types and putative genes involved in virulence.</title>
        <authorList>
            <person name="Fourour S."/>
            <person name="Lucas P."/>
            <person name="Touzain F."/>
            <person name="Tocqueville V."/>
            <person name="Kempf I."/>
            <person name="Marois-Crehan C."/>
        </authorList>
    </citation>
    <scope>NUCLEOTIDE SEQUENCE [LARGE SCALE GENOMIC DNA]</scope>
    <source>
        <strain evidence="2 3">MHR389</strain>
    </source>
</reference>
<dbReference type="Pfam" id="PF00480">
    <property type="entry name" value="ROK"/>
    <property type="match status" value="1"/>
</dbReference>
<comment type="similarity">
    <text evidence="1">Belongs to the ROK (NagC/XylR) family.</text>
</comment>
<evidence type="ECO:0000256" key="1">
    <source>
        <dbReference type="ARBA" id="ARBA00006479"/>
    </source>
</evidence>